<dbReference type="Proteomes" id="UP001153712">
    <property type="component" value="Chromosome 3"/>
</dbReference>
<evidence type="ECO:0000313" key="3">
    <source>
        <dbReference type="EMBL" id="CAG9859983.1"/>
    </source>
</evidence>
<dbReference type="InterPro" id="IPR008979">
    <property type="entry name" value="Galactose-bd-like_sf"/>
</dbReference>
<dbReference type="GO" id="GO:0005737">
    <property type="term" value="C:cytoplasm"/>
    <property type="evidence" value="ECO:0007669"/>
    <property type="project" value="TreeGrafter"/>
</dbReference>
<organism evidence="3 4">
    <name type="scientific">Phyllotreta striolata</name>
    <name type="common">Striped flea beetle</name>
    <name type="synonym">Crioceris striolata</name>
    <dbReference type="NCBI Taxonomy" id="444603"/>
    <lineage>
        <taxon>Eukaryota</taxon>
        <taxon>Metazoa</taxon>
        <taxon>Ecdysozoa</taxon>
        <taxon>Arthropoda</taxon>
        <taxon>Hexapoda</taxon>
        <taxon>Insecta</taxon>
        <taxon>Pterygota</taxon>
        <taxon>Neoptera</taxon>
        <taxon>Endopterygota</taxon>
        <taxon>Coleoptera</taxon>
        <taxon>Polyphaga</taxon>
        <taxon>Cucujiformia</taxon>
        <taxon>Chrysomeloidea</taxon>
        <taxon>Chrysomelidae</taxon>
        <taxon>Galerucinae</taxon>
        <taxon>Alticini</taxon>
        <taxon>Phyllotreta</taxon>
    </lineage>
</organism>
<dbReference type="GO" id="GO:0061630">
    <property type="term" value="F:ubiquitin protein ligase activity"/>
    <property type="evidence" value="ECO:0007669"/>
    <property type="project" value="TreeGrafter"/>
</dbReference>
<dbReference type="Pfam" id="PF12937">
    <property type="entry name" value="F-box-like"/>
    <property type="match status" value="1"/>
</dbReference>
<dbReference type="GO" id="GO:0031146">
    <property type="term" value="P:SCF-dependent proteasomal ubiquitin-dependent protein catabolic process"/>
    <property type="evidence" value="ECO:0007669"/>
    <property type="project" value="TreeGrafter"/>
</dbReference>
<dbReference type="Gene3D" id="2.60.120.260">
    <property type="entry name" value="Galactose-binding domain-like"/>
    <property type="match status" value="1"/>
</dbReference>
<dbReference type="GO" id="GO:0019005">
    <property type="term" value="C:SCF ubiquitin ligase complex"/>
    <property type="evidence" value="ECO:0007669"/>
    <property type="project" value="TreeGrafter"/>
</dbReference>
<dbReference type="FunFam" id="2.60.120.260:FF:000012">
    <property type="entry name" value="F-box only protein 2"/>
    <property type="match status" value="1"/>
</dbReference>
<dbReference type="InterPro" id="IPR001810">
    <property type="entry name" value="F-box_dom"/>
</dbReference>
<evidence type="ECO:0000259" key="2">
    <source>
        <dbReference type="PROSITE" id="PS51114"/>
    </source>
</evidence>
<gene>
    <name evidence="3" type="ORF">PHYEVI_LOCUS6342</name>
</gene>
<dbReference type="Pfam" id="PF04300">
    <property type="entry name" value="FBA"/>
    <property type="match status" value="1"/>
</dbReference>
<dbReference type="SMART" id="SM01198">
    <property type="entry name" value="FBA"/>
    <property type="match status" value="1"/>
</dbReference>
<dbReference type="PANTHER" id="PTHR12125:SF5">
    <property type="entry name" value="F-BOX DOMAIN-CONTAINING PROTEIN"/>
    <property type="match status" value="1"/>
</dbReference>
<proteinExistence type="predicted"/>
<feature type="domain" description="F-box" evidence="1">
    <location>
        <begin position="45"/>
        <end position="91"/>
    </location>
</feature>
<accession>A0A9N9TRR0</accession>
<dbReference type="SUPFAM" id="SSF81383">
    <property type="entry name" value="F-box domain"/>
    <property type="match status" value="1"/>
</dbReference>
<dbReference type="InterPro" id="IPR007397">
    <property type="entry name" value="F-box-assoc_dom"/>
</dbReference>
<name>A0A9N9TRR0_PHYSR</name>
<dbReference type="PANTHER" id="PTHR12125">
    <property type="entry name" value="F-BOX ONLY PROTEIN 6-LIKE PROTEIN"/>
    <property type="match status" value="1"/>
</dbReference>
<feature type="domain" description="FBA" evidence="2">
    <location>
        <begin position="108"/>
        <end position="309"/>
    </location>
</feature>
<dbReference type="GO" id="GO:0036503">
    <property type="term" value="P:ERAD pathway"/>
    <property type="evidence" value="ECO:0007669"/>
    <property type="project" value="TreeGrafter"/>
</dbReference>
<evidence type="ECO:0000259" key="1">
    <source>
        <dbReference type="PROSITE" id="PS50181"/>
    </source>
</evidence>
<dbReference type="AlphaFoldDB" id="A0A9N9TRR0"/>
<dbReference type="PROSITE" id="PS51114">
    <property type="entry name" value="FBA"/>
    <property type="match status" value="1"/>
</dbReference>
<reference evidence="3" key="1">
    <citation type="submission" date="2022-01" db="EMBL/GenBank/DDBJ databases">
        <authorList>
            <person name="King R."/>
        </authorList>
    </citation>
    <scope>NUCLEOTIDE SEQUENCE</scope>
</reference>
<dbReference type="SMART" id="SM00256">
    <property type="entry name" value="FBOX"/>
    <property type="match status" value="1"/>
</dbReference>
<dbReference type="OrthoDB" id="1107553at2759"/>
<dbReference type="SUPFAM" id="SSF49785">
    <property type="entry name" value="Galactose-binding domain-like"/>
    <property type="match status" value="1"/>
</dbReference>
<dbReference type="Gene3D" id="1.20.1280.50">
    <property type="match status" value="1"/>
</dbReference>
<evidence type="ECO:0000313" key="4">
    <source>
        <dbReference type="Proteomes" id="UP001153712"/>
    </source>
</evidence>
<dbReference type="InterPro" id="IPR039752">
    <property type="entry name" value="F-box_only"/>
</dbReference>
<dbReference type="PROSITE" id="PS50181">
    <property type="entry name" value="FBOX"/>
    <property type="match status" value="1"/>
</dbReference>
<dbReference type="InterPro" id="IPR036047">
    <property type="entry name" value="F-box-like_dom_sf"/>
</dbReference>
<dbReference type="EMBL" id="OU900096">
    <property type="protein sequence ID" value="CAG9859983.1"/>
    <property type="molecule type" value="Genomic_DNA"/>
</dbReference>
<sequence>MGNRATRSLESFIDFQNIMPKHYTSVADFKFHDPLYEEEEFNGLVFNSIFIPEEVLTQILSFIPPKELLPLTLVCKKWCNIIKSECIWMEIYNKGHTHRAKLLPWYVYYLYFTTDSFTNLLKNGNGKDGFKNWVILKNLGDQFKIEDPPKGSDPLPEGVPDFNGHTSCFVTSYYECNKIQEIQLENKRLLRYVMNKYRPQIAASEWVAARFDCGCEYKLTFRGFGPNYLPKEPNEYVDEEEIEDALFEKHKSVRFEQWAGKSWEKVELLVEDYPKNVKTLVFEHEGNDTQFWKGHYGSKMAGGVVKFLFESIESERD</sequence>
<protein>
    <submittedName>
        <fullName evidence="3">Uncharacterized protein</fullName>
    </submittedName>
</protein>
<dbReference type="GO" id="GO:0006516">
    <property type="term" value="P:glycoprotein catabolic process"/>
    <property type="evidence" value="ECO:0007669"/>
    <property type="project" value="TreeGrafter"/>
</dbReference>
<keyword evidence="4" id="KW-1185">Reference proteome</keyword>